<evidence type="ECO:0000256" key="1">
    <source>
        <dbReference type="SAM" id="MobiDB-lite"/>
    </source>
</evidence>
<comment type="caution">
    <text evidence="2">The sequence shown here is derived from an EMBL/GenBank/DDBJ whole genome shotgun (WGS) entry which is preliminary data.</text>
</comment>
<protein>
    <submittedName>
        <fullName evidence="2">Uncharacterized protein</fullName>
    </submittedName>
</protein>
<feature type="region of interest" description="Disordered" evidence="1">
    <location>
        <begin position="1"/>
        <end position="26"/>
    </location>
</feature>
<feature type="region of interest" description="Disordered" evidence="1">
    <location>
        <begin position="131"/>
        <end position="169"/>
    </location>
</feature>
<evidence type="ECO:0000313" key="2">
    <source>
        <dbReference type="EMBL" id="KAF5846869.1"/>
    </source>
</evidence>
<proteinExistence type="predicted"/>
<feature type="non-terminal residue" evidence="2">
    <location>
        <position position="249"/>
    </location>
</feature>
<gene>
    <name evidence="2" type="ORF">GGP41_004884</name>
</gene>
<sequence length="249" mass="27010">MQATASQSGAHQAPAPSKHRAASGRWIAPSKVSAAVAVSGSCRQGRRWMMDGWMGLHAQGLPIAFGGLGSGHDGDEYNNTSQQPAPSLVAFAASPPPGLRFLFRSAIQSSDQGRAQAASAPSCQWVVDGLPAPKQPKQPSREILDHSRRFIPNPVRPFPSQDSSRAIPNTSTLHHSFLSLRVRAWHTAAQLPTAKRQGHENHTRPPILLATLSPHTHIYYHLHSPTARAKSNTPGQQLQKRKEKKSHTT</sequence>
<evidence type="ECO:0000313" key="3">
    <source>
        <dbReference type="Proteomes" id="UP000624244"/>
    </source>
</evidence>
<feature type="compositionally biased region" description="Polar residues" evidence="1">
    <location>
        <begin position="229"/>
        <end position="238"/>
    </location>
</feature>
<name>A0A8H6DSY5_COCSA</name>
<dbReference type="Proteomes" id="UP000624244">
    <property type="component" value="Unassembled WGS sequence"/>
</dbReference>
<feature type="compositionally biased region" description="Basic residues" evidence="1">
    <location>
        <begin position="239"/>
        <end position="249"/>
    </location>
</feature>
<feature type="compositionally biased region" description="Polar residues" evidence="1">
    <location>
        <begin position="1"/>
        <end position="10"/>
    </location>
</feature>
<dbReference type="AlphaFoldDB" id="A0A8H6DSY5"/>
<reference evidence="2" key="1">
    <citation type="submission" date="2019-11" db="EMBL/GenBank/DDBJ databases">
        <title>Bipolaris sorokiniana Genome sequencing.</title>
        <authorList>
            <person name="Wang H."/>
        </authorList>
    </citation>
    <scope>NUCLEOTIDE SEQUENCE</scope>
</reference>
<feature type="region of interest" description="Disordered" evidence="1">
    <location>
        <begin position="225"/>
        <end position="249"/>
    </location>
</feature>
<organism evidence="2 3">
    <name type="scientific">Cochliobolus sativus</name>
    <name type="common">Common root rot and spot blotch fungus</name>
    <name type="synonym">Bipolaris sorokiniana</name>
    <dbReference type="NCBI Taxonomy" id="45130"/>
    <lineage>
        <taxon>Eukaryota</taxon>
        <taxon>Fungi</taxon>
        <taxon>Dikarya</taxon>
        <taxon>Ascomycota</taxon>
        <taxon>Pezizomycotina</taxon>
        <taxon>Dothideomycetes</taxon>
        <taxon>Pleosporomycetidae</taxon>
        <taxon>Pleosporales</taxon>
        <taxon>Pleosporineae</taxon>
        <taxon>Pleosporaceae</taxon>
        <taxon>Bipolaris</taxon>
    </lineage>
</organism>
<feature type="compositionally biased region" description="Polar residues" evidence="1">
    <location>
        <begin position="160"/>
        <end position="169"/>
    </location>
</feature>
<feature type="compositionally biased region" description="Basic and acidic residues" evidence="1">
    <location>
        <begin position="139"/>
        <end position="148"/>
    </location>
</feature>
<accession>A0A8H6DSY5</accession>
<dbReference type="EMBL" id="WNKQ01000015">
    <property type="protein sequence ID" value="KAF5846869.1"/>
    <property type="molecule type" value="Genomic_DNA"/>
</dbReference>